<dbReference type="EMBL" id="UYRV01000192">
    <property type="protein sequence ID" value="VDK43332.1"/>
    <property type="molecule type" value="Genomic_DNA"/>
</dbReference>
<dbReference type="GO" id="GO:0005783">
    <property type="term" value="C:endoplasmic reticulum"/>
    <property type="evidence" value="ECO:0007669"/>
    <property type="project" value="TreeGrafter"/>
</dbReference>
<keyword evidence="2" id="KW-0732">Signal</keyword>
<comment type="similarity">
    <text evidence="1">Belongs to the pecanex family.</text>
</comment>
<dbReference type="PANTHER" id="PTHR12372">
    <property type="entry name" value="PECANEX"/>
    <property type="match status" value="1"/>
</dbReference>
<keyword evidence="1" id="KW-0812">Transmembrane</keyword>
<reference evidence="3 4" key="1">
    <citation type="submission" date="2018-11" db="EMBL/GenBank/DDBJ databases">
        <authorList>
            <consortium name="Pathogen Informatics"/>
        </authorList>
    </citation>
    <scope>NUCLEOTIDE SEQUENCE [LARGE SCALE GENOMIC DNA]</scope>
</reference>
<comment type="caution">
    <text evidence="1">Lacks conserved residue(s) required for the propagation of feature annotation.</text>
</comment>
<dbReference type="AlphaFoldDB" id="A0A3P6Q153"/>
<keyword evidence="1" id="KW-1133">Transmembrane helix</keyword>
<dbReference type="InterPro" id="IPR039797">
    <property type="entry name" value="Pecanex"/>
</dbReference>
<evidence type="ECO:0000313" key="3">
    <source>
        <dbReference type="EMBL" id="VDK43332.1"/>
    </source>
</evidence>
<gene>
    <name evidence="3" type="ORF">CGOC_LOCUS157</name>
</gene>
<evidence type="ECO:0000313" key="4">
    <source>
        <dbReference type="Proteomes" id="UP000271889"/>
    </source>
</evidence>
<sequence>MSVLTIHGLFATLLVLLPVAHAMGWLPQANTLMHHVLEQFEMHLFGGTASLGVLSALLQVLKSSIAWAILGGLCHLAYSMNSSTTQTPAFSAFLSAAVAVSYILSRISSNLRISVVLLREACPSMGTVNSSESTSRLCCSSSKEQDEDELDSLDPLPGPLKNAIVSQAKHDLLFSTLLFLITFGLHSTSLFSSAQPYLTVSF</sequence>
<dbReference type="OrthoDB" id="10037631at2759"/>
<keyword evidence="4" id="KW-1185">Reference proteome</keyword>
<feature type="transmembrane region" description="Helical" evidence="1">
    <location>
        <begin position="172"/>
        <end position="192"/>
    </location>
</feature>
<keyword evidence="1" id="KW-0472">Membrane</keyword>
<proteinExistence type="inferred from homology"/>
<dbReference type="PANTHER" id="PTHR12372:SF7">
    <property type="entry name" value="PROTEIN PECANEX"/>
    <property type="match status" value="1"/>
</dbReference>
<feature type="signal peptide" evidence="2">
    <location>
        <begin position="1"/>
        <end position="22"/>
    </location>
</feature>
<protein>
    <recommendedName>
        <fullName evidence="1">Pecanex-like protein</fullName>
    </recommendedName>
</protein>
<name>A0A3P6Q153_CYLGO</name>
<evidence type="ECO:0000256" key="1">
    <source>
        <dbReference type="RuleBase" id="RU367089"/>
    </source>
</evidence>
<dbReference type="GO" id="GO:0016020">
    <property type="term" value="C:membrane"/>
    <property type="evidence" value="ECO:0007669"/>
    <property type="project" value="UniProtKB-SubCell"/>
</dbReference>
<comment type="subcellular location">
    <subcellularLocation>
        <location evidence="1">Membrane</location>
        <topology evidence="1">Multi-pass membrane protein</topology>
    </subcellularLocation>
</comment>
<organism evidence="3 4">
    <name type="scientific">Cylicostephanus goldi</name>
    <name type="common">Nematode worm</name>
    <dbReference type="NCBI Taxonomy" id="71465"/>
    <lineage>
        <taxon>Eukaryota</taxon>
        <taxon>Metazoa</taxon>
        <taxon>Ecdysozoa</taxon>
        <taxon>Nematoda</taxon>
        <taxon>Chromadorea</taxon>
        <taxon>Rhabditida</taxon>
        <taxon>Rhabditina</taxon>
        <taxon>Rhabditomorpha</taxon>
        <taxon>Strongyloidea</taxon>
        <taxon>Strongylidae</taxon>
        <taxon>Cylicostephanus</taxon>
    </lineage>
</organism>
<accession>A0A3P6Q153</accession>
<dbReference type="GO" id="GO:0007029">
    <property type="term" value="P:endoplasmic reticulum organization"/>
    <property type="evidence" value="ECO:0007669"/>
    <property type="project" value="TreeGrafter"/>
</dbReference>
<dbReference type="Proteomes" id="UP000271889">
    <property type="component" value="Unassembled WGS sequence"/>
</dbReference>
<evidence type="ECO:0000256" key="2">
    <source>
        <dbReference type="SAM" id="SignalP"/>
    </source>
</evidence>
<feature type="chain" id="PRO_5018183584" description="Pecanex-like protein" evidence="2">
    <location>
        <begin position="23"/>
        <end position="202"/>
    </location>
</feature>
<feature type="transmembrane region" description="Helical" evidence="1">
    <location>
        <begin position="87"/>
        <end position="104"/>
    </location>
</feature>